<accession>A0A2P5I896</accession>
<keyword evidence="3" id="KW-1185">Reference proteome</keyword>
<evidence type="ECO:0000256" key="1">
    <source>
        <dbReference type="SAM" id="MobiDB-lite"/>
    </source>
</evidence>
<organism evidence="2 3">
    <name type="scientific">Diaporthe helianthi</name>
    <dbReference type="NCBI Taxonomy" id="158607"/>
    <lineage>
        <taxon>Eukaryota</taxon>
        <taxon>Fungi</taxon>
        <taxon>Dikarya</taxon>
        <taxon>Ascomycota</taxon>
        <taxon>Pezizomycotina</taxon>
        <taxon>Sordariomycetes</taxon>
        <taxon>Sordariomycetidae</taxon>
        <taxon>Diaporthales</taxon>
        <taxon>Diaporthaceae</taxon>
        <taxon>Diaporthe</taxon>
    </lineage>
</organism>
<proteinExistence type="predicted"/>
<evidence type="ECO:0000313" key="3">
    <source>
        <dbReference type="Proteomes" id="UP000094444"/>
    </source>
</evidence>
<dbReference type="EMBL" id="MAVT02000164">
    <property type="protein sequence ID" value="POS78731.1"/>
    <property type="molecule type" value="Genomic_DNA"/>
</dbReference>
<dbReference type="AlphaFoldDB" id="A0A2P5I896"/>
<feature type="region of interest" description="Disordered" evidence="1">
    <location>
        <begin position="181"/>
        <end position="243"/>
    </location>
</feature>
<dbReference type="InParanoid" id="A0A2P5I896"/>
<comment type="caution">
    <text evidence="2">The sequence shown here is derived from an EMBL/GenBank/DDBJ whole genome shotgun (WGS) entry which is preliminary data.</text>
</comment>
<protein>
    <submittedName>
        <fullName evidence="2">Uncharacterized protein</fullName>
    </submittedName>
</protein>
<sequence length="243" mass="26274">MAELDWNAAVIHPKQNYYRRYRVTSWPASMMAWEGGGEAMGGLKAKHAMTHQIRGGAQDLSRAPAPLLIGHSVPGTDASPRLGVTEAWAWPGNEPLHLPTRRRLNGDTIHQRAVPSWPTHAEAGQTALVPDRTLTGGGGGGGGGLVVCWPVVSGQWSMINARWSPFSSQICIVDDCFPSVRPSTDRRSDRRAGTGGSDPRKSFHLHCKDVIARLKPPASHPASQPGPAIREQKDDAIVRQRGP</sequence>
<feature type="compositionally biased region" description="Basic and acidic residues" evidence="1">
    <location>
        <begin position="230"/>
        <end position="243"/>
    </location>
</feature>
<name>A0A2P5I896_DIAHE</name>
<gene>
    <name evidence="2" type="ORF">DHEL01_v202874</name>
</gene>
<reference evidence="2" key="1">
    <citation type="submission" date="2017-09" db="EMBL/GenBank/DDBJ databases">
        <title>Polyketide synthases of a Diaporthe helianthi virulent isolate.</title>
        <authorList>
            <person name="Baroncelli R."/>
        </authorList>
    </citation>
    <scope>NUCLEOTIDE SEQUENCE [LARGE SCALE GENOMIC DNA]</scope>
    <source>
        <strain evidence="2">7/96</strain>
    </source>
</reference>
<evidence type="ECO:0000313" key="2">
    <source>
        <dbReference type="EMBL" id="POS78731.1"/>
    </source>
</evidence>
<dbReference type="OrthoDB" id="10476110at2759"/>
<feature type="compositionally biased region" description="Basic and acidic residues" evidence="1">
    <location>
        <begin position="183"/>
        <end position="212"/>
    </location>
</feature>
<dbReference type="Proteomes" id="UP000094444">
    <property type="component" value="Unassembled WGS sequence"/>
</dbReference>